<dbReference type="EMBL" id="UINC01020442">
    <property type="protein sequence ID" value="SVA85846.1"/>
    <property type="molecule type" value="Genomic_DNA"/>
</dbReference>
<name>A0A381Z961_9ZZZZ</name>
<keyword evidence="1" id="KW-0812">Transmembrane</keyword>
<organism evidence="2">
    <name type="scientific">marine metagenome</name>
    <dbReference type="NCBI Taxonomy" id="408172"/>
    <lineage>
        <taxon>unclassified sequences</taxon>
        <taxon>metagenomes</taxon>
        <taxon>ecological metagenomes</taxon>
    </lineage>
</organism>
<accession>A0A381Z961</accession>
<evidence type="ECO:0000313" key="2">
    <source>
        <dbReference type="EMBL" id="SVA85846.1"/>
    </source>
</evidence>
<evidence type="ECO:0000256" key="1">
    <source>
        <dbReference type="SAM" id="Phobius"/>
    </source>
</evidence>
<evidence type="ECO:0008006" key="3">
    <source>
        <dbReference type="Google" id="ProtNLM"/>
    </source>
</evidence>
<proteinExistence type="predicted"/>
<keyword evidence="1" id="KW-1133">Transmembrane helix</keyword>
<keyword evidence="1" id="KW-0472">Membrane</keyword>
<dbReference type="AlphaFoldDB" id="A0A381Z961"/>
<sequence length="170" mass="20188">VKKNLFKNKKNFYNKKYFIIVLILIIIILFFYFYPNQAYFEIPDFQGSYYIIPEDKGGEKIINQDKKGLHLSTPPVDVIEVSNDPSLEYSIQVYTSDNYDVIKKKINSMMDSVETIFFSEDLYVAVLKHNFGNEFFLLYKNFNSRKEAFDHCNKYVYFLENCIIVNVKNL</sequence>
<protein>
    <recommendedName>
        <fullName evidence="3">SPOR domain-containing protein</fullName>
    </recommendedName>
</protein>
<reference evidence="2" key="1">
    <citation type="submission" date="2018-05" db="EMBL/GenBank/DDBJ databases">
        <authorList>
            <person name="Lanie J.A."/>
            <person name="Ng W.-L."/>
            <person name="Kazmierczak K.M."/>
            <person name="Andrzejewski T.M."/>
            <person name="Davidsen T.M."/>
            <person name="Wayne K.J."/>
            <person name="Tettelin H."/>
            <person name="Glass J.I."/>
            <person name="Rusch D."/>
            <person name="Podicherti R."/>
            <person name="Tsui H.-C.T."/>
            <person name="Winkler M.E."/>
        </authorList>
    </citation>
    <scope>NUCLEOTIDE SEQUENCE</scope>
</reference>
<gene>
    <name evidence="2" type="ORF">METZ01_LOCUS138700</name>
</gene>
<feature type="non-terminal residue" evidence="2">
    <location>
        <position position="1"/>
    </location>
</feature>
<feature type="transmembrane region" description="Helical" evidence="1">
    <location>
        <begin position="17"/>
        <end position="34"/>
    </location>
</feature>